<proteinExistence type="predicted"/>
<sequence>MTHLDILVEPKRYDQSHSRIPSDFYYVASMVRTSDTTNYLRSSTFGQRNIGLAFCPSSSLIPPAVSFRFISYCLSMFAVKSYGQKNEEMLFHSSSDNPCLLQMTQFQELDNSWICPKHRIEHTKDMLSSWSGQKEDIKCGLACPVTDEEFLEQIPADIHLLRLSMQYTVNRKRKSWQTILGCSIVLWERLYMTFSEEPERLNFETLRKCLDVYNITFNDIRKAAESANHEPEKWDMEPTEEHFDRLAPLVGNNSLAFLVELGMEFQTWEQIRFKQSERDLVKLNRDILQEWKTFCNINIIRPSLRHIGQAFNNIGKI</sequence>
<evidence type="ECO:0000313" key="2">
    <source>
        <dbReference type="Proteomes" id="UP000683360"/>
    </source>
</evidence>
<keyword evidence="2" id="KW-1185">Reference proteome</keyword>
<name>A0A8S3Q165_MYTED</name>
<protein>
    <recommendedName>
        <fullName evidence="3">Death domain-containing protein</fullName>
    </recommendedName>
</protein>
<evidence type="ECO:0000313" key="1">
    <source>
        <dbReference type="EMBL" id="CAG2187827.1"/>
    </source>
</evidence>
<evidence type="ECO:0008006" key="3">
    <source>
        <dbReference type="Google" id="ProtNLM"/>
    </source>
</evidence>
<dbReference type="AlphaFoldDB" id="A0A8S3Q165"/>
<gene>
    <name evidence="1" type="ORF">MEDL_3281</name>
</gene>
<organism evidence="1 2">
    <name type="scientific">Mytilus edulis</name>
    <name type="common">Blue mussel</name>
    <dbReference type="NCBI Taxonomy" id="6550"/>
    <lineage>
        <taxon>Eukaryota</taxon>
        <taxon>Metazoa</taxon>
        <taxon>Spiralia</taxon>
        <taxon>Lophotrochozoa</taxon>
        <taxon>Mollusca</taxon>
        <taxon>Bivalvia</taxon>
        <taxon>Autobranchia</taxon>
        <taxon>Pteriomorphia</taxon>
        <taxon>Mytilida</taxon>
        <taxon>Mytiloidea</taxon>
        <taxon>Mytilidae</taxon>
        <taxon>Mytilinae</taxon>
        <taxon>Mytilus</taxon>
    </lineage>
</organism>
<dbReference type="Proteomes" id="UP000683360">
    <property type="component" value="Unassembled WGS sequence"/>
</dbReference>
<accession>A0A8S3Q165</accession>
<reference evidence="1" key="1">
    <citation type="submission" date="2021-03" db="EMBL/GenBank/DDBJ databases">
        <authorList>
            <person name="Bekaert M."/>
        </authorList>
    </citation>
    <scope>NUCLEOTIDE SEQUENCE</scope>
</reference>
<dbReference type="EMBL" id="CAJPWZ010000186">
    <property type="protein sequence ID" value="CAG2187827.1"/>
    <property type="molecule type" value="Genomic_DNA"/>
</dbReference>
<comment type="caution">
    <text evidence="1">The sequence shown here is derived from an EMBL/GenBank/DDBJ whole genome shotgun (WGS) entry which is preliminary data.</text>
</comment>